<proteinExistence type="predicted"/>
<dbReference type="Proteomes" id="UP001230649">
    <property type="component" value="Unassembled WGS sequence"/>
</dbReference>
<dbReference type="EMBL" id="JASBWS010000033">
    <property type="protein sequence ID" value="KAJ9108154.1"/>
    <property type="molecule type" value="Genomic_DNA"/>
</dbReference>
<comment type="caution">
    <text evidence="1">The sequence shown here is derived from an EMBL/GenBank/DDBJ whole genome shotgun (WGS) entry which is preliminary data.</text>
</comment>
<evidence type="ECO:0000313" key="2">
    <source>
        <dbReference type="Proteomes" id="UP001230649"/>
    </source>
</evidence>
<sequence>MVPTAVSTSSSSTAVSSTSSSDVSSSVESSSAPVSTSTSTSSSTQLVSTVRSTVTDSAEITPTASATTRSARTGAVTIKTASVSSTASAAAAAGSGGSTSGMSGGTKTAIIVVCVVGGIALGALALWTIIRKWKLRPTKRFDGRMRPLDFSPTTPDAFYEKTQRRHSGNSTSSADRQRMQFVDELEQEQYALPHHAEQYDMRAVGGVPSHDFTAGVASSYPQQETYDDSDDDYAQLQRGGSLTRGGGTFAGIGAGGAGLPVVASHAGYGGGQMEPYADEGYQSGGAGLMREPSLGRPTRGEGPYAAATHFAGSGARY</sequence>
<reference evidence="1" key="1">
    <citation type="submission" date="2023-04" db="EMBL/GenBank/DDBJ databases">
        <title>Draft Genome sequencing of Naganishia species isolated from polar environments using Oxford Nanopore Technology.</title>
        <authorList>
            <person name="Leo P."/>
            <person name="Venkateswaran K."/>
        </authorList>
    </citation>
    <scope>NUCLEOTIDE SEQUENCE</scope>
    <source>
        <strain evidence="1">MNA-CCFEE 5262</strain>
    </source>
</reference>
<gene>
    <name evidence="1" type="ORF">QFC20_003515</name>
</gene>
<protein>
    <submittedName>
        <fullName evidence="1">Uncharacterized protein</fullName>
    </submittedName>
</protein>
<name>A0ACC2WA94_9TREE</name>
<keyword evidence="2" id="KW-1185">Reference proteome</keyword>
<evidence type="ECO:0000313" key="1">
    <source>
        <dbReference type="EMBL" id="KAJ9108154.1"/>
    </source>
</evidence>
<organism evidence="1 2">
    <name type="scientific">Naganishia adeliensis</name>
    <dbReference type="NCBI Taxonomy" id="92952"/>
    <lineage>
        <taxon>Eukaryota</taxon>
        <taxon>Fungi</taxon>
        <taxon>Dikarya</taxon>
        <taxon>Basidiomycota</taxon>
        <taxon>Agaricomycotina</taxon>
        <taxon>Tremellomycetes</taxon>
        <taxon>Filobasidiales</taxon>
        <taxon>Filobasidiaceae</taxon>
        <taxon>Naganishia</taxon>
    </lineage>
</organism>
<accession>A0ACC2WA94</accession>